<feature type="compositionally biased region" description="Basic and acidic residues" evidence="1">
    <location>
        <begin position="1"/>
        <end position="11"/>
    </location>
</feature>
<gene>
    <name evidence="2" type="ORF">E7Z57_10975</name>
</gene>
<accession>A0AA92ECL9</accession>
<name>A0AA92ECL9_RALSL</name>
<dbReference type="AlphaFoldDB" id="A0AA92ECL9"/>
<dbReference type="EMBL" id="CP039339">
    <property type="protein sequence ID" value="QCX49569.1"/>
    <property type="molecule type" value="Genomic_DNA"/>
</dbReference>
<protein>
    <submittedName>
        <fullName evidence="2">Uncharacterized protein</fullName>
    </submittedName>
</protein>
<dbReference type="Proteomes" id="UP000310553">
    <property type="component" value="Chromosome"/>
</dbReference>
<feature type="region of interest" description="Disordered" evidence="1">
    <location>
        <begin position="1"/>
        <end position="35"/>
    </location>
</feature>
<evidence type="ECO:0000256" key="1">
    <source>
        <dbReference type="SAM" id="MobiDB-lite"/>
    </source>
</evidence>
<evidence type="ECO:0000313" key="2">
    <source>
        <dbReference type="EMBL" id="QCX49569.1"/>
    </source>
</evidence>
<organism evidence="2 3">
    <name type="scientific">Ralstonia solanacearum</name>
    <name type="common">Pseudomonas solanacearum</name>
    <dbReference type="NCBI Taxonomy" id="305"/>
    <lineage>
        <taxon>Bacteria</taxon>
        <taxon>Pseudomonadati</taxon>
        <taxon>Pseudomonadota</taxon>
        <taxon>Betaproteobacteria</taxon>
        <taxon>Burkholderiales</taxon>
        <taxon>Burkholderiaceae</taxon>
        <taxon>Ralstonia</taxon>
        <taxon>Ralstonia solanacearum species complex</taxon>
    </lineage>
</organism>
<sequence>MFWGSGRRDDTEAGSNAVRKARIADGGPSQLPPAGEVRSAFRLEHAPPLLARAYGRLPPGQRDSPVLIGGSGSGHPRLAPARLYISDFLRSVLEST</sequence>
<reference evidence="2 3" key="1">
    <citation type="submission" date="2019-04" db="EMBL/GenBank/DDBJ databases">
        <title>Complete Genome of UW386 and Higher Quality Genome of UW700.</title>
        <authorList>
            <person name="Jacobs J."/>
            <person name="Perez A."/>
            <person name="Steidl O."/>
            <person name="Allen C."/>
        </authorList>
    </citation>
    <scope>NUCLEOTIDE SEQUENCE [LARGE SCALE GENOMIC DNA]</scope>
    <source>
        <strain evidence="2 3">UW386</strain>
    </source>
</reference>
<evidence type="ECO:0000313" key="3">
    <source>
        <dbReference type="Proteomes" id="UP000310553"/>
    </source>
</evidence>
<feature type="region of interest" description="Disordered" evidence="1">
    <location>
        <begin position="53"/>
        <end position="75"/>
    </location>
</feature>
<proteinExistence type="predicted"/>